<dbReference type="Proteomes" id="UP000604083">
    <property type="component" value="Unassembled WGS sequence"/>
</dbReference>
<dbReference type="PANTHER" id="PTHR34298">
    <property type="entry name" value="SEGREGATION AND CONDENSATION PROTEIN B"/>
    <property type="match status" value="1"/>
</dbReference>
<dbReference type="PANTHER" id="PTHR34298:SF2">
    <property type="entry name" value="SEGREGATION AND CONDENSATION PROTEIN B"/>
    <property type="match status" value="1"/>
</dbReference>
<feature type="region of interest" description="Disordered" evidence="5">
    <location>
        <begin position="195"/>
        <end position="262"/>
    </location>
</feature>
<dbReference type="Pfam" id="PF04079">
    <property type="entry name" value="SMC_ScpB"/>
    <property type="match status" value="1"/>
</dbReference>
<evidence type="ECO:0000256" key="2">
    <source>
        <dbReference type="ARBA" id="ARBA00022618"/>
    </source>
</evidence>
<feature type="compositionally biased region" description="Low complexity" evidence="5">
    <location>
        <begin position="230"/>
        <end position="245"/>
    </location>
</feature>
<dbReference type="InterPro" id="IPR036390">
    <property type="entry name" value="WH_DNA-bd_sf"/>
</dbReference>
<evidence type="ECO:0000256" key="1">
    <source>
        <dbReference type="ARBA" id="ARBA00022490"/>
    </source>
</evidence>
<keyword evidence="3" id="KW-0159">Chromosome partition</keyword>
<dbReference type="GO" id="GO:0051304">
    <property type="term" value="P:chromosome separation"/>
    <property type="evidence" value="ECO:0007669"/>
    <property type="project" value="InterPro"/>
</dbReference>
<dbReference type="PIRSF" id="PIRSF019345">
    <property type="entry name" value="ScpB"/>
    <property type="match status" value="1"/>
</dbReference>
<sequence>MEITAIIEALLVASDDPLPAAEIARLIRARAAEREEELLEEQEEGAEPVPTTEADAALRALGATSEMEVIEGLAQLNAHYEESGRAFRALERAKGWKIYTSPDYGEFVKHLFPGRKPKRLSGPAMETLAVVAYRQPVTKAAIDAVRGVSSDGMLQKLLDLELVKIGGRAELPGRPLLYETTDYFFEHFGVKSPDDLPNALELRGMDLPDGSESEEETTGDKEEGKQLNLAESSSADEPSPPSGADETPSPAENSSPTEPPGD</sequence>
<dbReference type="RefSeq" id="WP_200391653.1">
    <property type="nucleotide sequence ID" value="NZ_JAENIO010000020.1"/>
</dbReference>
<keyword evidence="1" id="KW-0963">Cytoplasm</keyword>
<accession>A0A934RLZ3</accession>
<organism evidence="6 7">
    <name type="scientific">Roseibacillus ishigakijimensis</name>
    <dbReference type="NCBI Taxonomy" id="454146"/>
    <lineage>
        <taxon>Bacteria</taxon>
        <taxon>Pseudomonadati</taxon>
        <taxon>Verrucomicrobiota</taxon>
        <taxon>Verrucomicrobiia</taxon>
        <taxon>Verrucomicrobiales</taxon>
        <taxon>Verrucomicrobiaceae</taxon>
        <taxon>Roseibacillus</taxon>
    </lineage>
</organism>
<proteinExistence type="predicted"/>
<evidence type="ECO:0000313" key="7">
    <source>
        <dbReference type="Proteomes" id="UP000604083"/>
    </source>
</evidence>
<dbReference type="InterPro" id="IPR005234">
    <property type="entry name" value="ScpB_csome_segregation"/>
</dbReference>
<keyword evidence="4" id="KW-0131">Cell cycle</keyword>
<evidence type="ECO:0000256" key="5">
    <source>
        <dbReference type="SAM" id="MobiDB-lite"/>
    </source>
</evidence>
<name>A0A934RLZ3_9BACT</name>
<evidence type="ECO:0000256" key="3">
    <source>
        <dbReference type="ARBA" id="ARBA00022829"/>
    </source>
</evidence>
<dbReference type="SUPFAM" id="SSF46785">
    <property type="entry name" value="Winged helix' DNA-binding domain"/>
    <property type="match status" value="2"/>
</dbReference>
<comment type="caution">
    <text evidence="6">The sequence shown here is derived from an EMBL/GenBank/DDBJ whole genome shotgun (WGS) entry which is preliminary data.</text>
</comment>
<reference evidence="6" key="1">
    <citation type="submission" date="2021-01" db="EMBL/GenBank/DDBJ databases">
        <title>Modified the classification status of verrucomicrobia.</title>
        <authorList>
            <person name="Feng X."/>
        </authorList>
    </citation>
    <scope>NUCLEOTIDE SEQUENCE</scope>
    <source>
        <strain evidence="6">KCTC 12986</strain>
    </source>
</reference>
<dbReference type="NCBIfam" id="TIGR00281">
    <property type="entry name" value="SMC-Scp complex subunit ScpB"/>
    <property type="match status" value="1"/>
</dbReference>
<gene>
    <name evidence="6" type="primary">scpB</name>
    <name evidence="6" type="ORF">JIN78_09105</name>
</gene>
<dbReference type="GO" id="GO:0051301">
    <property type="term" value="P:cell division"/>
    <property type="evidence" value="ECO:0007669"/>
    <property type="project" value="UniProtKB-KW"/>
</dbReference>
<keyword evidence="2" id="KW-0132">Cell division</keyword>
<dbReference type="AlphaFoldDB" id="A0A934RLZ3"/>
<evidence type="ECO:0000313" key="6">
    <source>
        <dbReference type="EMBL" id="MBK1834217.1"/>
    </source>
</evidence>
<evidence type="ECO:0000256" key="4">
    <source>
        <dbReference type="ARBA" id="ARBA00023306"/>
    </source>
</evidence>
<dbReference type="InterPro" id="IPR036388">
    <property type="entry name" value="WH-like_DNA-bd_sf"/>
</dbReference>
<dbReference type="Gene3D" id="1.10.10.10">
    <property type="entry name" value="Winged helix-like DNA-binding domain superfamily/Winged helix DNA-binding domain"/>
    <property type="match status" value="2"/>
</dbReference>
<dbReference type="EMBL" id="JAENIO010000020">
    <property type="protein sequence ID" value="MBK1834217.1"/>
    <property type="molecule type" value="Genomic_DNA"/>
</dbReference>
<keyword evidence="7" id="KW-1185">Reference proteome</keyword>
<protein>
    <submittedName>
        <fullName evidence="6">SMC-Scp complex subunit ScpB</fullName>
    </submittedName>
</protein>